<dbReference type="RefSeq" id="WP_345613068.1">
    <property type="nucleotide sequence ID" value="NZ_BAABJO010000054.1"/>
</dbReference>
<sequence length="87" mass="9265">MTRTEFETVELEFTAATRSDERSLAAAVTVANLYYAQPLLDSLDVGVDVSPSSAGLVVTTVQMGYALGWCSWSRCGTSPVPAPCSCR</sequence>
<accession>A0ABP9P6I8</accession>
<dbReference type="EMBL" id="BAABJO010000054">
    <property type="protein sequence ID" value="GAA5141609.1"/>
    <property type="molecule type" value="Genomic_DNA"/>
</dbReference>
<dbReference type="PANTHER" id="PTHR42910">
    <property type="entry name" value="TRANSPORTER SCO4007-RELATED"/>
    <property type="match status" value="1"/>
</dbReference>
<comment type="caution">
    <text evidence="1">The sequence shown here is derived from an EMBL/GenBank/DDBJ whole genome shotgun (WGS) entry which is preliminary data.</text>
</comment>
<dbReference type="Proteomes" id="UP001500804">
    <property type="component" value="Unassembled WGS sequence"/>
</dbReference>
<organism evidence="1 2">
    <name type="scientific">Pseudonocardia adelaidensis</name>
    <dbReference type="NCBI Taxonomy" id="648754"/>
    <lineage>
        <taxon>Bacteria</taxon>
        <taxon>Bacillati</taxon>
        <taxon>Actinomycetota</taxon>
        <taxon>Actinomycetes</taxon>
        <taxon>Pseudonocardiales</taxon>
        <taxon>Pseudonocardiaceae</taxon>
        <taxon>Pseudonocardia</taxon>
    </lineage>
</organism>
<dbReference type="PANTHER" id="PTHR42910:SF1">
    <property type="entry name" value="MAJOR FACILITATOR SUPERFAMILY (MFS) PROFILE DOMAIN-CONTAINING PROTEIN"/>
    <property type="match status" value="1"/>
</dbReference>
<evidence type="ECO:0000313" key="1">
    <source>
        <dbReference type="EMBL" id="GAA5141609.1"/>
    </source>
</evidence>
<name>A0ABP9P6I8_9PSEU</name>
<proteinExistence type="predicted"/>
<evidence type="ECO:0000313" key="2">
    <source>
        <dbReference type="Proteomes" id="UP001500804"/>
    </source>
</evidence>
<protein>
    <submittedName>
        <fullName evidence="1">Uncharacterized protein</fullName>
    </submittedName>
</protein>
<keyword evidence="2" id="KW-1185">Reference proteome</keyword>
<reference evidence="2" key="1">
    <citation type="journal article" date="2019" name="Int. J. Syst. Evol. Microbiol.">
        <title>The Global Catalogue of Microorganisms (GCM) 10K type strain sequencing project: providing services to taxonomists for standard genome sequencing and annotation.</title>
        <authorList>
            <consortium name="The Broad Institute Genomics Platform"/>
            <consortium name="The Broad Institute Genome Sequencing Center for Infectious Disease"/>
            <person name="Wu L."/>
            <person name="Ma J."/>
        </authorList>
    </citation>
    <scope>NUCLEOTIDE SEQUENCE [LARGE SCALE GENOMIC DNA]</scope>
    <source>
        <strain evidence="2">JCM 18302</strain>
    </source>
</reference>
<gene>
    <name evidence="1" type="ORF">GCM10023320_80840</name>
</gene>